<keyword evidence="7" id="KW-1185">Reference proteome</keyword>
<dbReference type="InterPro" id="IPR048591">
    <property type="entry name" value="WDHD1/CFT4_hel"/>
</dbReference>
<dbReference type="AlphaFoldDB" id="A0A915HJG4"/>
<dbReference type="GO" id="GO:0006281">
    <property type="term" value="P:DNA repair"/>
    <property type="evidence" value="ECO:0007669"/>
    <property type="project" value="TreeGrafter"/>
</dbReference>
<evidence type="ECO:0000313" key="8">
    <source>
        <dbReference type="WBParaSite" id="nRc.2.0.1.t01730-RA"/>
    </source>
</evidence>
<evidence type="ECO:0000259" key="6">
    <source>
        <dbReference type="Pfam" id="PF20946"/>
    </source>
</evidence>
<dbReference type="Proteomes" id="UP000887565">
    <property type="component" value="Unplaced"/>
</dbReference>
<protein>
    <submittedName>
        <fullName evidence="8">Minichromosome loss protein Mcl1 middle region domain-containing protein</fullName>
    </submittedName>
</protein>
<accession>A0A915HJG4</accession>
<feature type="domain" description="WDHD1/CFT4 second beta-propeller" evidence="5">
    <location>
        <begin position="84"/>
        <end position="364"/>
    </location>
</feature>
<dbReference type="Pfam" id="PF20946">
    <property type="entry name" value="Ctf4_C"/>
    <property type="match status" value="1"/>
</dbReference>
<evidence type="ECO:0000256" key="2">
    <source>
        <dbReference type="ARBA" id="ARBA00022574"/>
    </source>
</evidence>
<proteinExistence type="predicted"/>
<dbReference type="InterPro" id="IPR022100">
    <property type="entry name" value="WDHD1/CFT4_beta-prop_2nd"/>
</dbReference>
<name>A0A915HJG4_ROMCU</name>
<dbReference type="WBParaSite" id="nRc.2.0.1.t01730-RA">
    <property type="protein sequence ID" value="nRc.2.0.1.t01730-RA"/>
    <property type="gene ID" value="nRc.2.0.1.g01730"/>
</dbReference>
<dbReference type="PANTHER" id="PTHR19932">
    <property type="entry name" value="WD REPEAT AND HMG-BOX DNA BINDING PROTEIN"/>
    <property type="match status" value="1"/>
</dbReference>
<evidence type="ECO:0000259" key="5">
    <source>
        <dbReference type="Pfam" id="PF12341"/>
    </source>
</evidence>
<evidence type="ECO:0000256" key="1">
    <source>
        <dbReference type="ARBA" id="ARBA00004123"/>
    </source>
</evidence>
<dbReference type="GO" id="GO:0003682">
    <property type="term" value="F:chromatin binding"/>
    <property type="evidence" value="ECO:0007669"/>
    <property type="project" value="TreeGrafter"/>
</dbReference>
<feature type="domain" description="WDHD1/CFT4 helical bundle" evidence="6">
    <location>
        <begin position="370"/>
        <end position="442"/>
    </location>
</feature>
<evidence type="ECO:0000256" key="4">
    <source>
        <dbReference type="ARBA" id="ARBA00023242"/>
    </source>
</evidence>
<keyword evidence="4" id="KW-0539">Nucleus</keyword>
<dbReference type="Pfam" id="PF12341">
    <property type="entry name" value="Mcl1_mid"/>
    <property type="match status" value="1"/>
</dbReference>
<organism evidence="7 8">
    <name type="scientific">Romanomermis culicivorax</name>
    <name type="common">Nematode worm</name>
    <dbReference type="NCBI Taxonomy" id="13658"/>
    <lineage>
        <taxon>Eukaryota</taxon>
        <taxon>Metazoa</taxon>
        <taxon>Ecdysozoa</taxon>
        <taxon>Nematoda</taxon>
        <taxon>Enoplea</taxon>
        <taxon>Dorylaimia</taxon>
        <taxon>Mermithida</taxon>
        <taxon>Mermithoidea</taxon>
        <taxon>Mermithidae</taxon>
        <taxon>Romanomermis</taxon>
    </lineage>
</organism>
<dbReference type="GO" id="GO:0006261">
    <property type="term" value="P:DNA-templated DNA replication"/>
    <property type="evidence" value="ECO:0007669"/>
    <property type="project" value="TreeGrafter"/>
</dbReference>
<evidence type="ECO:0000313" key="7">
    <source>
        <dbReference type="Proteomes" id="UP000887565"/>
    </source>
</evidence>
<dbReference type="GO" id="GO:0043596">
    <property type="term" value="C:nuclear replication fork"/>
    <property type="evidence" value="ECO:0007669"/>
    <property type="project" value="TreeGrafter"/>
</dbReference>
<comment type="subcellular location">
    <subcellularLocation>
        <location evidence="1">Nucleus</location>
    </subcellularLocation>
</comment>
<keyword evidence="2" id="KW-0853">WD repeat</keyword>
<dbReference type="PANTHER" id="PTHR19932:SF10">
    <property type="entry name" value="WD REPEAT AND HMG-BOX DNA-BINDING PROTEIN 1"/>
    <property type="match status" value="1"/>
</dbReference>
<dbReference type="GO" id="GO:0000278">
    <property type="term" value="P:mitotic cell cycle"/>
    <property type="evidence" value="ECO:0007669"/>
    <property type="project" value="TreeGrafter"/>
</dbReference>
<reference evidence="8" key="1">
    <citation type="submission" date="2022-11" db="UniProtKB">
        <authorList>
            <consortium name="WormBaseParasite"/>
        </authorList>
    </citation>
    <scope>IDENTIFICATION</scope>
</reference>
<evidence type="ECO:0000256" key="3">
    <source>
        <dbReference type="ARBA" id="ARBA00022737"/>
    </source>
</evidence>
<sequence>MNGKYSPELYKSGILMDDEVSCDSNIGALKARYSRQFNDIDNDDNVTEDIDDFLSKKEKFEPNALSTEKVINGPVWTTKAVQKQFVVNSTPSTLDSRYMKWNDVAVIRQYNNDGESTIEVEFHDVTLHHAIQLNNVGTRFTMADVSAQFVAFCSQCDDGPARLHVIHFGAWDLSKEWTIDLPAAENLSCLAVTDEWLAVASLKYVWLFTSAGLQFNMFALLSEPVTMAACSNKLSVVYNESVDTDGSPLYSCLLIENPAKVCATQAVSLRIPLSSESQLAWLGFTDENTLCACDSAGLVLAYKHGLWIPIFNAQMINGDFFWIISIQERIRHIRGIRCAKSSNHKYPAVFPRPVVSTCEFKIPLCDSDTEKSTWEENLLLANSRSVPKGSFSEDDLETIQNELEKTKLQAVLKLFLIACNNDRDCRAYDIARLCDKATTLNALV</sequence>
<keyword evidence="3" id="KW-0677">Repeat</keyword>